<dbReference type="CDD" id="cd03241">
    <property type="entry name" value="ABC_RecN"/>
    <property type="match status" value="2"/>
</dbReference>
<keyword evidence="7 9" id="KW-0234">DNA repair</keyword>
<dbReference type="Gene3D" id="3.40.50.300">
    <property type="entry name" value="P-loop containing nucleotide triphosphate hydrolases"/>
    <property type="match status" value="2"/>
</dbReference>
<feature type="coiled-coil region" evidence="10">
    <location>
        <begin position="301"/>
        <end position="359"/>
    </location>
</feature>
<dbReference type="InterPro" id="IPR003395">
    <property type="entry name" value="RecF/RecN/SMC_N"/>
</dbReference>
<protein>
    <recommendedName>
        <fullName evidence="3 9">DNA repair protein RecN</fullName>
    </recommendedName>
    <alternativeName>
        <fullName evidence="8 9">Recombination protein N</fullName>
    </alternativeName>
</protein>
<proteinExistence type="inferred from homology"/>
<keyword evidence="4" id="KW-0547">Nucleotide-binding</keyword>
<keyword evidence="10" id="KW-0175">Coiled coil</keyword>
<keyword evidence="6" id="KW-0067">ATP-binding</keyword>
<evidence type="ECO:0000256" key="3">
    <source>
        <dbReference type="ARBA" id="ARBA00021315"/>
    </source>
</evidence>
<comment type="similarity">
    <text evidence="2 9">Belongs to the RecN family.</text>
</comment>
<evidence type="ECO:0000256" key="6">
    <source>
        <dbReference type="ARBA" id="ARBA00022840"/>
    </source>
</evidence>
<accession>A0ABW5Q6G3</accession>
<dbReference type="PANTHER" id="PTHR11059">
    <property type="entry name" value="DNA REPAIR PROTEIN RECN"/>
    <property type="match status" value="1"/>
</dbReference>
<evidence type="ECO:0000313" key="12">
    <source>
        <dbReference type="EMBL" id="MFD2637394.1"/>
    </source>
</evidence>
<gene>
    <name evidence="12" type="primary">recN</name>
    <name evidence="12" type="ORF">ACFSW4_00705</name>
</gene>
<dbReference type="Pfam" id="PF02463">
    <property type="entry name" value="SMC_N"/>
    <property type="match status" value="1"/>
</dbReference>
<evidence type="ECO:0000256" key="10">
    <source>
        <dbReference type="SAM" id="Coils"/>
    </source>
</evidence>
<comment type="caution">
    <text evidence="12">The sequence shown here is derived from an EMBL/GenBank/DDBJ whole genome shotgun (WGS) entry which is preliminary data.</text>
</comment>
<dbReference type="NCBIfam" id="TIGR00634">
    <property type="entry name" value="recN"/>
    <property type="match status" value="1"/>
</dbReference>
<keyword evidence="5 9" id="KW-0227">DNA damage</keyword>
<evidence type="ECO:0000259" key="11">
    <source>
        <dbReference type="Pfam" id="PF02463"/>
    </source>
</evidence>
<comment type="function">
    <text evidence="1 9">May be involved in recombinational repair of damaged DNA.</text>
</comment>
<dbReference type="SUPFAM" id="SSF52540">
    <property type="entry name" value="P-loop containing nucleoside triphosphate hydrolases"/>
    <property type="match status" value="1"/>
</dbReference>
<evidence type="ECO:0000256" key="4">
    <source>
        <dbReference type="ARBA" id="ARBA00022741"/>
    </source>
</evidence>
<dbReference type="InterPro" id="IPR004604">
    <property type="entry name" value="DNA_recomb/repair_RecN"/>
</dbReference>
<evidence type="ECO:0000256" key="8">
    <source>
        <dbReference type="ARBA" id="ARBA00033408"/>
    </source>
</evidence>
<keyword evidence="13" id="KW-1185">Reference proteome</keyword>
<name>A0ABW5Q6G3_9BACI</name>
<evidence type="ECO:0000256" key="7">
    <source>
        <dbReference type="ARBA" id="ARBA00023204"/>
    </source>
</evidence>
<dbReference type="Proteomes" id="UP001597452">
    <property type="component" value="Unassembled WGS sequence"/>
</dbReference>
<evidence type="ECO:0000256" key="9">
    <source>
        <dbReference type="PIRNR" id="PIRNR003128"/>
    </source>
</evidence>
<organism evidence="12 13">
    <name type="scientific">Piscibacillus salipiscarius</name>
    <dbReference type="NCBI Taxonomy" id="299480"/>
    <lineage>
        <taxon>Bacteria</taxon>
        <taxon>Bacillati</taxon>
        <taxon>Bacillota</taxon>
        <taxon>Bacilli</taxon>
        <taxon>Bacillales</taxon>
        <taxon>Bacillaceae</taxon>
        <taxon>Piscibacillus</taxon>
    </lineage>
</organism>
<sequence>MLAEINIKNFAIIDEISLSFKDGLTVLTGETGAGKSIIIDAIQLLAGARASVEFVRHEADRANLEGIFFIEDDQHQVYNVIRQFDIPLDDEGSIILQRQITSKGKSICKVNGKLITLGILKEVGQALIDIHSQHETQSLMQPEQHIKLLDEYQHEKLTQVKESYLILFNDYERLLRRYKDLSENEQEIAQRIDLIKFQYNELTEAELEIDEDSQLEDERQQLANFERVFENLQTTYYALYGENKGLDFLSHAMTSLEQLEDVSESFKNLSEHLKNHYYAIEELSFDLRNQLDQLEFQPERLNEIEKRLHEINRLKRKYGKDVNELLELMAKMEEELEQLENKDTHLHSLEQQINEVEKDTLIEAEQLHEVRKQISENLKQAIHAELKDLYLDKAQFDVQFNTIEGHINWRGQTIKLSKNGLDQIQFMISTNPGEPLKPMQKVASGGEISRIMLALKSIFAEHQNMTSVIFDEVDTGVSGRVAQSIAEKIHQISNDSQVLCITHLPQVAAMADQHLLIEKDQNDHRTTTAVKELDRKEAVLEISRMMSGAEITDTTLQHAEELIKQARNSVKA</sequence>
<dbReference type="NCBIfam" id="NF008121">
    <property type="entry name" value="PRK10869.1"/>
    <property type="match status" value="1"/>
</dbReference>
<dbReference type="EMBL" id="JBHUMZ010000007">
    <property type="protein sequence ID" value="MFD2637394.1"/>
    <property type="molecule type" value="Genomic_DNA"/>
</dbReference>
<evidence type="ECO:0000256" key="2">
    <source>
        <dbReference type="ARBA" id="ARBA00009441"/>
    </source>
</evidence>
<feature type="domain" description="RecF/RecN/SMC N-terminal" evidence="11">
    <location>
        <begin position="2"/>
        <end position="523"/>
    </location>
</feature>
<evidence type="ECO:0000313" key="13">
    <source>
        <dbReference type="Proteomes" id="UP001597452"/>
    </source>
</evidence>
<dbReference type="PIRSF" id="PIRSF003128">
    <property type="entry name" value="RecN"/>
    <property type="match status" value="1"/>
</dbReference>
<dbReference type="InterPro" id="IPR027417">
    <property type="entry name" value="P-loop_NTPase"/>
</dbReference>
<dbReference type="RefSeq" id="WP_377326812.1">
    <property type="nucleotide sequence ID" value="NZ_JBHUMZ010000007.1"/>
</dbReference>
<evidence type="ECO:0000256" key="5">
    <source>
        <dbReference type="ARBA" id="ARBA00022763"/>
    </source>
</evidence>
<dbReference type="PANTHER" id="PTHR11059:SF0">
    <property type="entry name" value="DNA REPAIR PROTEIN RECN"/>
    <property type="match status" value="1"/>
</dbReference>
<evidence type="ECO:0000256" key="1">
    <source>
        <dbReference type="ARBA" id="ARBA00003618"/>
    </source>
</evidence>
<reference evidence="13" key="1">
    <citation type="journal article" date="2019" name="Int. J. Syst. Evol. Microbiol.">
        <title>The Global Catalogue of Microorganisms (GCM) 10K type strain sequencing project: providing services to taxonomists for standard genome sequencing and annotation.</title>
        <authorList>
            <consortium name="The Broad Institute Genomics Platform"/>
            <consortium name="The Broad Institute Genome Sequencing Center for Infectious Disease"/>
            <person name="Wu L."/>
            <person name="Ma J."/>
        </authorList>
    </citation>
    <scope>NUCLEOTIDE SEQUENCE [LARGE SCALE GENOMIC DNA]</scope>
    <source>
        <strain evidence="13">TISTR 1571</strain>
    </source>
</reference>